<dbReference type="EMBL" id="CP001928">
    <property type="protein sequence ID" value="ADI38334.1"/>
    <property type="molecule type" value="Genomic_DNA"/>
</dbReference>
<name>D6YW23_WADCW</name>
<evidence type="ECO:0000256" key="2">
    <source>
        <dbReference type="ARBA" id="ARBA00022801"/>
    </source>
</evidence>
<accession>D6YW23</accession>
<dbReference type="PROSITE" id="PS51746">
    <property type="entry name" value="PPM_2"/>
    <property type="match status" value="1"/>
</dbReference>
<dbReference type="GO" id="GO:0004722">
    <property type="term" value="F:protein serine/threonine phosphatase activity"/>
    <property type="evidence" value="ECO:0007669"/>
    <property type="project" value="InterPro"/>
</dbReference>
<dbReference type="Proteomes" id="UP000001505">
    <property type="component" value="Chromosome"/>
</dbReference>
<gene>
    <name evidence="5" type="ordered locus">wcw_0974</name>
</gene>
<dbReference type="HOGENOM" id="CLU_727507_0_0_0"/>
<dbReference type="InterPro" id="IPR015655">
    <property type="entry name" value="PP2C"/>
</dbReference>
<dbReference type="GO" id="GO:0046872">
    <property type="term" value="F:metal ion binding"/>
    <property type="evidence" value="ECO:0007669"/>
    <property type="project" value="UniProtKB-KW"/>
</dbReference>
<dbReference type="PROSITE" id="PS01032">
    <property type="entry name" value="PPM_1"/>
    <property type="match status" value="1"/>
</dbReference>
<keyword evidence="6" id="KW-1185">Reference proteome</keyword>
<dbReference type="SUPFAM" id="SSF81606">
    <property type="entry name" value="PP2C-like"/>
    <property type="match status" value="1"/>
</dbReference>
<dbReference type="eggNOG" id="COG0631">
    <property type="taxonomic scope" value="Bacteria"/>
</dbReference>
<evidence type="ECO:0000313" key="5">
    <source>
        <dbReference type="EMBL" id="ADI38334.1"/>
    </source>
</evidence>
<evidence type="ECO:0000256" key="3">
    <source>
        <dbReference type="ARBA" id="ARBA00022912"/>
    </source>
</evidence>
<dbReference type="OrthoDB" id="21931at2"/>
<sequence>MDVDPENALRSAKIFYDKKDYNKAMEFFVKAAFSLIYNSKEHACTKTAMEKAIDCYLKLNPAYTIAPHDNYIQQYFTVVRHWQDHRKWSEEQICQELFKEIPCSLADDSREELPMGATFSRQLNSSSFDAAIAAGQGIREEMEDAFVTEYFSLETASIDLFAVFDGHGGKTCAQYTAEELPKQLKNRFNQLAELNDEHIYQTLIETCVSIDESWKQLSFQVEGWKDISGTTAAIALYINQKELWVANVGDSGAVINLNGKAIQLTEAAKPTHPRYYQEIYMRGGIVSYGRVDASLDMARSIGDLPHPSVSARPTVKKIEIDSKDHTLIIACDGLWDVIEGQTAVDSIKGKNSLEAAEHLRTLAYQRGSTDNVSIIVVINQ</sequence>
<proteinExistence type="predicted"/>
<evidence type="ECO:0000313" key="6">
    <source>
        <dbReference type="Proteomes" id="UP000001505"/>
    </source>
</evidence>
<dbReference type="AlphaFoldDB" id="D6YW23"/>
<dbReference type="PANTHER" id="PTHR47992">
    <property type="entry name" value="PROTEIN PHOSPHATASE"/>
    <property type="match status" value="1"/>
</dbReference>
<dbReference type="SMART" id="SM00332">
    <property type="entry name" value="PP2Cc"/>
    <property type="match status" value="1"/>
</dbReference>
<protein>
    <submittedName>
        <fullName evidence="5">Putative serine/threonine PP2C protein phosphatase</fullName>
    </submittedName>
</protein>
<dbReference type="Pfam" id="PF00481">
    <property type="entry name" value="PP2C"/>
    <property type="match status" value="1"/>
</dbReference>
<dbReference type="CDD" id="cd00143">
    <property type="entry name" value="PP2Cc"/>
    <property type="match status" value="1"/>
</dbReference>
<dbReference type="STRING" id="716544.wcw_0974"/>
<dbReference type="RefSeq" id="WP_013182048.1">
    <property type="nucleotide sequence ID" value="NC_014225.1"/>
</dbReference>
<dbReference type="Gene3D" id="3.60.40.10">
    <property type="entry name" value="PPM-type phosphatase domain"/>
    <property type="match status" value="1"/>
</dbReference>
<evidence type="ECO:0000256" key="1">
    <source>
        <dbReference type="ARBA" id="ARBA00022723"/>
    </source>
</evidence>
<dbReference type="InterPro" id="IPR001932">
    <property type="entry name" value="PPM-type_phosphatase-like_dom"/>
</dbReference>
<feature type="domain" description="PPM-type phosphatase" evidence="4">
    <location>
        <begin position="125"/>
        <end position="379"/>
    </location>
</feature>
<keyword evidence="3" id="KW-0904">Protein phosphatase</keyword>
<organism evidence="5 6">
    <name type="scientific">Waddlia chondrophila (strain ATCC VR-1470 / WSU 86-1044)</name>
    <dbReference type="NCBI Taxonomy" id="716544"/>
    <lineage>
        <taxon>Bacteria</taxon>
        <taxon>Pseudomonadati</taxon>
        <taxon>Chlamydiota</taxon>
        <taxon>Chlamydiia</taxon>
        <taxon>Parachlamydiales</taxon>
        <taxon>Waddliaceae</taxon>
        <taxon>Waddlia</taxon>
    </lineage>
</organism>
<keyword evidence="1" id="KW-0479">Metal-binding</keyword>
<reference evidence="5 6" key="1">
    <citation type="journal article" date="2010" name="PLoS ONE">
        <title>The Waddlia genome: a window into chlamydial biology.</title>
        <authorList>
            <person name="Bertelli C."/>
            <person name="Collyn F."/>
            <person name="Croxatto A."/>
            <person name="Ruckert C."/>
            <person name="Polkinghorne A."/>
            <person name="Kebbi-Beghdadi C."/>
            <person name="Goesmann A."/>
            <person name="Vaughan L."/>
            <person name="Greub G."/>
        </authorList>
    </citation>
    <scope>NUCLEOTIDE SEQUENCE [LARGE SCALE GENOMIC DNA]</scope>
    <source>
        <strain evidence="6">ATCC VR-1470 / WSU 86-1044</strain>
    </source>
</reference>
<evidence type="ECO:0000259" key="4">
    <source>
        <dbReference type="PROSITE" id="PS51746"/>
    </source>
</evidence>
<dbReference type="SMART" id="SM00331">
    <property type="entry name" value="PP2C_SIG"/>
    <property type="match status" value="1"/>
</dbReference>
<dbReference type="KEGG" id="wch:wcw_0974"/>
<dbReference type="InterPro" id="IPR000222">
    <property type="entry name" value="PP2C_BS"/>
</dbReference>
<dbReference type="InterPro" id="IPR036457">
    <property type="entry name" value="PPM-type-like_dom_sf"/>
</dbReference>
<keyword evidence="2" id="KW-0378">Hydrolase</keyword>